<dbReference type="Proteomes" id="UP000596857">
    <property type="component" value="Unassembled WGS sequence"/>
</dbReference>
<gene>
    <name evidence="2" type="ORF">GC101_25555</name>
</gene>
<sequence length="118" mass="13281">MRLAKYLKLSIIVLFVLMIGSACQNNQEGVPDGYISLDELTDLSEKSNTLDWSNLNKYSFEDTGSGLYIRNYPLEGGHQLVLTGRSLESPPERVYVVNQSGKELDFNPDNLSDLYESK</sequence>
<protein>
    <submittedName>
        <fullName evidence="2">Uncharacterized protein</fullName>
    </submittedName>
</protein>
<dbReference type="EMBL" id="WHOB01000069">
    <property type="protein sequence ID" value="NOU82237.1"/>
    <property type="molecule type" value="Genomic_DNA"/>
</dbReference>
<dbReference type="RefSeq" id="WP_171719577.1">
    <property type="nucleotide sequence ID" value="NZ_WHOB01000069.1"/>
</dbReference>
<dbReference type="PROSITE" id="PS51257">
    <property type="entry name" value="PROKAR_LIPOPROTEIN"/>
    <property type="match status" value="1"/>
</dbReference>
<evidence type="ECO:0000256" key="1">
    <source>
        <dbReference type="SAM" id="SignalP"/>
    </source>
</evidence>
<comment type="caution">
    <text evidence="2">The sequence shown here is derived from an EMBL/GenBank/DDBJ whole genome shotgun (WGS) entry which is preliminary data.</text>
</comment>
<accession>A0ABX1YMR6</accession>
<reference evidence="2 3" key="1">
    <citation type="submission" date="2019-10" db="EMBL/GenBank/DDBJ databases">
        <title>Description of Paenibacillus terricola sp. nov.</title>
        <authorList>
            <person name="Carlier A."/>
            <person name="Qi S."/>
        </authorList>
    </citation>
    <scope>NUCLEOTIDE SEQUENCE [LARGE SCALE GENOMIC DNA]</scope>
    <source>
        <strain evidence="2 3">LMG 31459</strain>
    </source>
</reference>
<feature type="signal peptide" evidence="1">
    <location>
        <begin position="1"/>
        <end position="24"/>
    </location>
</feature>
<feature type="chain" id="PRO_5045539585" evidence="1">
    <location>
        <begin position="25"/>
        <end position="118"/>
    </location>
</feature>
<name>A0ABX1YMR6_9BACL</name>
<evidence type="ECO:0000313" key="2">
    <source>
        <dbReference type="EMBL" id="NOU82237.1"/>
    </source>
</evidence>
<proteinExistence type="predicted"/>
<evidence type="ECO:0000313" key="3">
    <source>
        <dbReference type="Proteomes" id="UP000596857"/>
    </source>
</evidence>
<organism evidence="2 3">
    <name type="scientific">Paenibacillus phytohabitans</name>
    <dbReference type="NCBI Taxonomy" id="2654978"/>
    <lineage>
        <taxon>Bacteria</taxon>
        <taxon>Bacillati</taxon>
        <taxon>Bacillota</taxon>
        <taxon>Bacilli</taxon>
        <taxon>Bacillales</taxon>
        <taxon>Paenibacillaceae</taxon>
        <taxon>Paenibacillus</taxon>
    </lineage>
</organism>
<keyword evidence="3" id="KW-1185">Reference proteome</keyword>
<keyword evidence="1" id="KW-0732">Signal</keyword>